<name>A0ABV9HKK9_9MICO</name>
<dbReference type="Proteomes" id="UP001596011">
    <property type="component" value="Unassembled WGS sequence"/>
</dbReference>
<gene>
    <name evidence="1" type="ORF">ACFO6V_21040</name>
</gene>
<sequence>MAQVLEITTLRPAPGLTPEDFVTANADIDDYLRRQPGFQWRRITVRDDGTVVDIVAYDSMAHARAGAGGITGEMGDSPVHATIDHTSVDWQLTTVLHGVEASAVAGS</sequence>
<evidence type="ECO:0000313" key="2">
    <source>
        <dbReference type="Proteomes" id="UP001596011"/>
    </source>
</evidence>
<reference evidence="2" key="1">
    <citation type="journal article" date="2019" name="Int. J. Syst. Evol. Microbiol.">
        <title>The Global Catalogue of Microorganisms (GCM) 10K type strain sequencing project: providing services to taxonomists for standard genome sequencing and annotation.</title>
        <authorList>
            <consortium name="The Broad Institute Genomics Platform"/>
            <consortium name="The Broad Institute Genome Sequencing Center for Infectious Disease"/>
            <person name="Wu L."/>
            <person name="Ma J."/>
        </authorList>
    </citation>
    <scope>NUCLEOTIDE SEQUENCE [LARGE SCALE GENOMIC DNA]</scope>
    <source>
        <strain evidence="2">CCUG 42722</strain>
    </source>
</reference>
<dbReference type="EMBL" id="JBHSFI010000006">
    <property type="protein sequence ID" value="MFC4630746.1"/>
    <property type="molecule type" value="Genomic_DNA"/>
</dbReference>
<organism evidence="1 2">
    <name type="scientific">Promicromonospora alba</name>
    <dbReference type="NCBI Taxonomy" id="1616110"/>
    <lineage>
        <taxon>Bacteria</taxon>
        <taxon>Bacillati</taxon>
        <taxon>Actinomycetota</taxon>
        <taxon>Actinomycetes</taxon>
        <taxon>Micrococcales</taxon>
        <taxon>Promicromonosporaceae</taxon>
        <taxon>Promicromonospora</taxon>
    </lineage>
</organism>
<dbReference type="SUPFAM" id="SSF54909">
    <property type="entry name" value="Dimeric alpha+beta barrel"/>
    <property type="match status" value="1"/>
</dbReference>
<keyword evidence="2" id="KW-1185">Reference proteome</keyword>
<evidence type="ECO:0000313" key="1">
    <source>
        <dbReference type="EMBL" id="MFC4630746.1"/>
    </source>
</evidence>
<comment type="caution">
    <text evidence="1">The sequence shown here is derived from an EMBL/GenBank/DDBJ whole genome shotgun (WGS) entry which is preliminary data.</text>
</comment>
<protein>
    <recommendedName>
        <fullName evidence="3">Antibiotic biosynthesis monooxygenase</fullName>
    </recommendedName>
</protein>
<evidence type="ECO:0008006" key="3">
    <source>
        <dbReference type="Google" id="ProtNLM"/>
    </source>
</evidence>
<proteinExistence type="predicted"/>
<dbReference type="InterPro" id="IPR011008">
    <property type="entry name" value="Dimeric_a/b-barrel"/>
</dbReference>
<dbReference type="RefSeq" id="WP_377138912.1">
    <property type="nucleotide sequence ID" value="NZ_JBHSFI010000006.1"/>
</dbReference>
<accession>A0ABV9HKK9</accession>